<dbReference type="AlphaFoldDB" id="A0A1D7TJC2"/>
<gene>
    <name evidence="9" type="ORF">SHALO_1305</name>
</gene>
<reference evidence="10" key="1">
    <citation type="submission" date="2016-08" db="EMBL/GenBank/DDBJ databases">
        <title>Complete genome sequence of the organohalide-respiring Epsilonproteobacterium Sulfurospirillum halorespirans.</title>
        <authorList>
            <person name="Goris T."/>
            <person name="Zimmermann J."/>
            <person name="Schenz B."/>
            <person name="Lemos M."/>
            <person name="Hackermueller J."/>
            <person name="Diekert G."/>
        </authorList>
    </citation>
    <scope>NUCLEOTIDE SEQUENCE [LARGE SCALE GENOMIC DNA]</scope>
    <source>
        <strain>DSM 13726</strain>
        <strain evidence="10">PCE-M2</strain>
    </source>
</reference>
<evidence type="ECO:0000256" key="6">
    <source>
        <dbReference type="ARBA" id="ARBA00023110"/>
    </source>
</evidence>
<evidence type="ECO:0000256" key="7">
    <source>
        <dbReference type="ARBA" id="ARBA00023186"/>
    </source>
</evidence>
<proteinExistence type="inferred from homology"/>
<dbReference type="SUPFAM" id="SSF54534">
    <property type="entry name" value="FKBP-like"/>
    <property type="match status" value="1"/>
</dbReference>
<protein>
    <recommendedName>
        <fullName evidence="4">peptidylprolyl isomerase</fullName>
        <ecNumber evidence="4">5.2.1.8</ecNumber>
    </recommendedName>
</protein>
<comment type="catalytic activity">
    <reaction evidence="1">
        <text>[protein]-peptidylproline (omega=180) = [protein]-peptidylproline (omega=0)</text>
        <dbReference type="Rhea" id="RHEA:16237"/>
        <dbReference type="Rhea" id="RHEA-COMP:10747"/>
        <dbReference type="Rhea" id="RHEA-COMP:10748"/>
        <dbReference type="ChEBI" id="CHEBI:83833"/>
        <dbReference type="ChEBI" id="CHEBI:83834"/>
        <dbReference type="EC" id="5.2.1.8"/>
    </reaction>
</comment>
<dbReference type="EMBL" id="CP017111">
    <property type="protein sequence ID" value="AOO65083.1"/>
    <property type="molecule type" value="Genomic_DNA"/>
</dbReference>
<keyword evidence="6" id="KW-0697">Rotamase</keyword>
<sequence length="157" mass="17480">MTISKNSVVTLEYTITDTAKNLLDSGADSLIYLHGGYNDIFDKIEKELEGKTVGDSITVQLTPKESFGEYDDSLVSIEERGEFDDNIYVGEQFVEVIEDEDEAVEDQKISYTIKEITKDNVTLDGNHPLAGIDVIFTATVLAVRKATAKEIKEEHAR</sequence>
<evidence type="ECO:0000256" key="8">
    <source>
        <dbReference type="ARBA" id="ARBA00023235"/>
    </source>
</evidence>
<dbReference type="STRING" id="1193502.SHALO_1305"/>
<comment type="similarity">
    <text evidence="3">Belongs to the FKBP-type PPIase family.</text>
</comment>
<keyword evidence="10" id="KW-1185">Reference proteome</keyword>
<keyword evidence="7" id="KW-0143">Chaperone</keyword>
<keyword evidence="8 9" id="KW-0413">Isomerase</keyword>
<evidence type="ECO:0000256" key="5">
    <source>
        <dbReference type="ARBA" id="ARBA00022490"/>
    </source>
</evidence>
<dbReference type="RefSeq" id="WP_069477896.1">
    <property type="nucleotide sequence ID" value="NZ_CP017111.1"/>
</dbReference>
<keyword evidence="5" id="KW-0963">Cytoplasm</keyword>
<dbReference type="EC" id="5.2.1.8" evidence="4"/>
<comment type="subcellular location">
    <subcellularLocation>
        <location evidence="2">Cytoplasm</location>
    </subcellularLocation>
</comment>
<dbReference type="PANTHER" id="PTHR47861">
    <property type="entry name" value="FKBP-TYPE PEPTIDYL-PROLYL CIS-TRANS ISOMERASE SLYD"/>
    <property type="match status" value="1"/>
</dbReference>
<evidence type="ECO:0000256" key="4">
    <source>
        <dbReference type="ARBA" id="ARBA00013194"/>
    </source>
</evidence>
<evidence type="ECO:0000256" key="2">
    <source>
        <dbReference type="ARBA" id="ARBA00004496"/>
    </source>
</evidence>
<dbReference type="GO" id="GO:0003755">
    <property type="term" value="F:peptidyl-prolyl cis-trans isomerase activity"/>
    <property type="evidence" value="ECO:0007669"/>
    <property type="project" value="UniProtKB-KW"/>
</dbReference>
<evidence type="ECO:0000313" key="9">
    <source>
        <dbReference type="EMBL" id="AOO65083.1"/>
    </source>
</evidence>
<dbReference type="KEGG" id="shal:SHALO_1305"/>
<dbReference type="Proteomes" id="UP000094609">
    <property type="component" value="Chromosome"/>
</dbReference>
<dbReference type="PATRIC" id="fig|1193502.14.peg.1325"/>
<evidence type="ECO:0000256" key="3">
    <source>
        <dbReference type="ARBA" id="ARBA00006577"/>
    </source>
</evidence>
<dbReference type="PANTHER" id="PTHR47861:SF3">
    <property type="entry name" value="FKBP-TYPE PEPTIDYL-PROLYL CIS-TRANS ISOMERASE SLYD"/>
    <property type="match status" value="1"/>
</dbReference>
<organism evidence="9 10">
    <name type="scientific">Sulfurospirillum halorespirans DSM 13726</name>
    <dbReference type="NCBI Taxonomy" id="1193502"/>
    <lineage>
        <taxon>Bacteria</taxon>
        <taxon>Pseudomonadati</taxon>
        <taxon>Campylobacterota</taxon>
        <taxon>Epsilonproteobacteria</taxon>
        <taxon>Campylobacterales</taxon>
        <taxon>Sulfurospirillaceae</taxon>
        <taxon>Sulfurospirillum</taxon>
    </lineage>
</organism>
<accession>A0A1D7TJC2</accession>
<dbReference type="GO" id="GO:0005737">
    <property type="term" value="C:cytoplasm"/>
    <property type="evidence" value="ECO:0007669"/>
    <property type="project" value="UniProtKB-SubCell"/>
</dbReference>
<evidence type="ECO:0000313" key="10">
    <source>
        <dbReference type="Proteomes" id="UP000094609"/>
    </source>
</evidence>
<evidence type="ECO:0000256" key="1">
    <source>
        <dbReference type="ARBA" id="ARBA00000971"/>
    </source>
</evidence>
<dbReference type="InterPro" id="IPR046357">
    <property type="entry name" value="PPIase_dom_sf"/>
</dbReference>
<dbReference type="Gene3D" id="3.10.50.40">
    <property type="match status" value="1"/>
</dbReference>
<name>A0A1D7TJC2_9BACT</name>